<keyword evidence="3" id="KW-0508">mRNA splicing</keyword>
<accession>A0AAW1NW93</accession>
<keyword evidence="1" id="KW-0507">mRNA processing</keyword>
<evidence type="ECO:0000313" key="8">
    <source>
        <dbReference type="Proteomes" id="UP001465755"/>
    </source>
</evidence>
<dbReference type="SMART" id="SM00360">
    <property type="entry name" value="RRM"/>
    <property type="match status" value="2"/>
</dbReference>
<dbReference type="PANTHER" id="PTHR23139">
    <property type="entry name" value="RNA-BINDING PROTEIN"/>
    <property type="match status" value="1"/>
</dbReference>
<reference evidence="7 8" key="1">
    <citation type="journal article" date="2024" name="Nat. Commun.">
        <title>Phylogenomics reveals the evolutionary origins of lichenization in chlorophyte algae.</title>
        <authorList>
            <person name="Puginier C."/>
            <person name="Libourel C."/>
            <person name="Otte J."/>
            <person name="Skaloud P."/>
            <person name="Haon M."/>
            <person name="Grisel S."/>
            <person name="Petersen M."/>
            <person name="Berrin J.G."/>
            <person name="Delaux P.M."/>
            <person name="Dal Grande F."/>
            <person name="Keller J."/>
        </authorList>
    </citation>
    <scope>NUCLEOTIDE SEQUENCE [LARGE SCALE GENOMIC DNA]</scope>
    <source>
        <strain evidence="7 8">SAG 2036</strain>
    </source>
</reference>
<dbReference type="GO" id="GO:0003723">
    <property type="term" value="F:RNA binding"/>
    <property type="evidence" value="ECO:0007669"/>
    <property type="project" value="UniProtKB-UniRule"/>
</dbReference>
<keyword evidence="8" id="KW-1185">Reference proteome</keyword>
<evidence type="ECO:0000313" key="7">
    <source>
        <dbReference type="EMBL" id="KAK9801404.1"/>
    </source>
</evidence>
<dbReference type="InterPro" id="IPR000504">
    <property type="entry name" value="RRM_dom"/>
</dbReference>
<feature type="compositionally biased region" description="Basic residues" evidence="5">
    <location>
        <begin position="1"/>
        <end position="34"/>
    </location>
</feature>
<proteinExistence type="predicted"/>
<feature type="domain" description="RRM" evidence="6">
    <location>
        <begin position="103"/>
        <end position="186"/>
    </location>
</feature>
<feature type="domain" description="RRM" evidence="6">
    <location>
        <begin position="215"/>
        <end position="305"/>
    </location>
</feature>
<dbReference type="Gene3D" id="3.30.70.330">
    <property type="match status" value="3"/>
</dbReference>
<dbReference type="Proteomes" id="UP001465755">
    <property type="component" value="Unassembled WGS sequence"/>
</dbReference>
<dbReference type="GO" id="GO:0008380">
    <property type="term" value="P:RNA splicing"/>
    <property type="evidence" value="ECO:0007669"/>
    <property type="project" value="UniProtKB-KW"/>
</dbReference>
<sequence>MPRRSRSRSRDRHRRRSRSRSRDRHRSSRHRSRSRDRDRRSRSPSSRSKRSAFSDPDQQSAQYAQLAAMQQQQLQKQLLAQQLLMQQQAMTGNMGMVAGRKQREVYVGNLTIGVVTDLMLKELFSGALAHYVPDPVGNPPVVNAQLDPSGRFGFVEMRTEELAAAAMSLDKVELCGRNINVGRPKGYVEPPGGVAASNLGAAQMFAASIATAATRVLLLQNMMKAHRMWDEEERRDLLEDVQEESGKYGKVMGISVPKPPAGTSSEEPNRVYILFENPAQAKKAKEVFDGRSFDGNVIKAKFVDFGAGVTNMPPPPGLTQVGPLPPGISGVAALNPALATMMQGNPLLAGMVNHGPVDAADVPFQEGWLKLRGIPFTVTKPDIVRFFEGCGTFTEDKIKLVLGMDGRPTGEAYCEISGPGAKLRLALSRDRQVMPNSSRYAVAPSKTMWLPAVIIA</sequence>
<dbReference type="InterPro" id="IPR012677">
    <property type="entry name" value="Nucleotide-bd_a/b_plait_sf"/>
</dbReference>
<evidence type="ECO:0000256" key="3">
    <source>
        <dbReference type="ARBA" id="ARBA00023187"/>
    </source>
</evidence>
<dbReference type="InterPro" id="IPR035979">
    <property type="entry name" value="RBD_domain_sf"/>
</dbReference>
<dbReference type="PROSITE" id="PS50102">
    <property type="entry name" value="RRM"/>
    <property type="match status" value="2"/>
</dbReference>
<dbReference type="AlphaFoldDB" id="A0AAW1NW93"/>
<keyword evidence="2 4" id="KW-0694">RNA-binding</keyword>
<feature type="region of interest" description="Disordered" evidence="5">
    <location>
        <begin position="1"/>
        <end position="64"/>
    </location>
</feature>
<evidence type="ECO:0000256" key="2">
    <source>
        <dbReference type="ARBA" id="ARBA00022884"/>
    </source>
</evidence>
<dbReference type="SUPFAM" id="SSF54928">
    <property type="entry name" value="RNA-binding domain, RBD"/>
    <property type="match status" value="3"/>
</dbReference>
<dbReference type="SMART" id="SM00361">
    <property type="entry name" value="RRM_1"/>
    <property type="match status" value="1"/>
</dbReference>
<dbReference type="EMBL" id="JALJOQ010000076">
    <property type="protein sequence ID" value="KAK9801404.1"/>
    <property type="molecule type" value="Genomic_DNA"/>
</dbReference>
<dbReference type="InterPro" id="IPR003954">
    <property type="entry name" value="RRM_euk-type"/>
</dbReference>
<dbReference type="CDD" id="cd12254">
    <property type="entry name" value="RRM_hnRNPH_ESRPs_RBM12_like"/>
    <property type="match status" value="1"/>
</dbReference>
<name>A0AAW1NW93_9CHLO</name>
<dbReference type="CDD" id="cd12232">
    <property type="entry name" value="RRM3_U2AF65"/>
    <property type="match status" value="1"/>
</dbReference>
<comment type="caution">
    <text evidence="7">The sequence shown here is derived from an EMBL/GenBank/DDBJ whole genome shotgun (WGS) entry which is preliminary data.</text>
</comment>
<dbReference type="GO" id="GO:0006397">
    <property type="term" value="P:mRNA processing"/>
    <property type="evidence" value="ECO:0007669"/>
    <property type="project" value="UniProtKB-KW"/>
</dbReference>
<evidence type="ECO:0000256" key="4">
    <source>
        <dbReference type="PROSITE-ProRule" id="PRU00176"/>
    </source>
</evidence>
<gene>
    <name evidence="7" type="ORF">WJX73_006914</name>
</gene>
<evidence type="ECO:0000256" key="5">
    <source>
        <dbReference type="SAM" id="MobiDB-lite"/>
    </source>
</evidence>
<evidence type="ECO:0000259" key="6">
    <source>
        <dbReference type="PROSITE" id="PS50102"/>
    </source>
</evidence>
<evidence type="ECO:0000256" key="1">
    <source>
        <dbReference type="ARBA" id="ARBA00022664"/>
    </source>
</evidence>
<protein>
    <recommendedName>
        <fullName evidence="6">RRM domain-containing protein</fullName>
    </recommendedName>
</protein>
<organism evidence="7 8">
    <name type="scientific">Symbiochloris irregularis</name>
    <dbReference type="NCBI Taxonomy" id="706552"/>
    <lineage>
        <taxon>Eukaryota</taxon>
        <taxon>Viridiplantae</taxon>
        <taxon>Chlorophyta</taxon>
        <taxon>core chlorophytes</taxon>
        <taxon>Trebouxiophyceae</taxon>
        <taxon>Trebouxiales</taxon>
        <taxon>Trebouxiaceae</taxon>
        <taxon>Symbiochloris</taxon>
    </lineage>
</organism>